<dbReference type="EMBL" id="BGPR01114530">
    <property type="protein sequence ID" value="GBN01244.1"/>
    <property type="molecule type" value="Genomic_DNA"/>
</dbReference>
<dbReference type="AlphaFoldDB" id="A0A4Y2KEU2"/>
<accession>A0A4Y2KEU2</accession>
<keyword evidence="2" id="KW-1185">Reference proteome</keyword>
<reference evidence="1 2" key="1">
    <citation type="journal article" date="2019" name="Sci. Rep.">
        <title>Orb-weaving spider Araneus ventricosus genome elucidates the spidroin gene catalogue.</title>
        <authorList>
            <person name="Kono N."/>
            <person name="Nakamura H."/>
            <person name="Ohtoshi R."/>
            <person name="Moran D.A.P."/>
            <person name="Shinohara A."/>
            <person name="Yoshida Y."/>
            <person name="Fujiwara M."/>
            <person name="Mori M."/>
            <person name="Tomita M."/>
            <person name="Arakawa K."/>
        </authorList>
    </citation>
    <scope>NUCLEOTIDE SEQUENCE [LARGE SCALE GENOMIC DNA]</scope>
</reference>
<dbReference type="Proteomes" id="UP000499080">
    <property type="component" value="Unassembled WGS sequence"/>
</dbReference>
<comment type="caution">
    <text evidence="1">The sequence shown here is derived from an EMBL/GenBank/DDBJ whole genome shotgun (WGS) entry which is preliminary data.</text>
</comment>
<sequence length="103" mass="11536">MQLSLCPGQVRVSLSGSSLCPDRHSSGPITISIIKFLSALRYEEAPFIRPRQQAFAINIAFYDFAPSHMSNQRQSLLAPPLLLPLETLSSKECPLRTKRYFKG</sequence>
<evidence type="ECO:0000313" key="2">
    <source>
        <dbReference type="Proteomes" id="UP000499080"/>
    </source>
</evidence>
<proteinExistence type="predicted"/>
<name>A0A4Y2KEU2_ARAVE</name>
<gene>
    <name evidence="1" type="ORF">AVEN_12101_1</name>
</gene>
<organism evidence="1 2">
    <name type="scientific">Araneus ventricosus</name>
    <name type="common">Orbweaver spider</name>
    <name type="synonym">Epeira ventricosa</name>
    <dbReference type="NCBI Taxonomy" id="182803"/>
    <lineage>
        <taxon>Eukaryota</taxon>
        <taxon>Metazoa</taxon>
        <taxon>Ecdysozoa</taxon>
        <taxon>Arthropoda</taxon>
        <taxon>Chelicerata</taxon>
        <taxon>Arachnida</taxon>
        <taxon>Araneae</taxon>
        <taxon>Araneomorphae</taxon>
        <taxon>Entelegynae</taxon>
        <taxon>Araneoidea</taxon>
        <taxon>Araneidae</taxon>
        <taxon>Araneus</taxon>
    </lineage>
</organism>
<evidence type="ECO:0000313" key="1">
    <source>
        <dbReference type="EMBL" id="GBN01244.1"/>
    </source>
</evidence>
<protein>
    <submittedName>
        <fullName evidence="1">Uncharacterized protein</fullName>
    </submittedName>
</protein>